<keyword evidence="4" id="KW-0732">Signal</keyword>
<dbReference type="InterPro" id="IPR046953">
    <property type="entry name" value="Spore_GerAC-like_C"/>
</dbReference>
<proteinExistence type="inferred from homology"/>
<dbReference type="RefSeq" id="WP_092334774.1">
    <property type="nucleotide sequence ID" value="NZ_FNCP01000021.1"/>
</dbReference>
<protein>
    <submittedName>
        <fullName evidence="10">Spore germination protein KC</fullName>
    </submittedName>
</protein>
<name>A0A1G8G5R1_9FIRM</name>
<dbReference type="InterPro" id="IPR057336">
    <property type="entry name" value="GerAC_N"/>
</dbReference>
<dbReference type="PANTHER" id="PTHR35789">
    <property type="entry name" value="SPORE GERMINATION PROTEIN B3"/>
    <property type="match status" value="1"/>
</dbReference>
<feature type="domain" description="Spore germination GerAC-like C-terminal" evidence="8">
    <location>
        <begin position="220"/>
        <end position="384"/>
    </location>
</feature>
<evidence type="ECO:0000313" key="11">
    <source>
        <dbReference type="Proteomes" id="UP000198656"/>
    </source>
</evidence>
<dbReference type="PROSITE" id="PS51257">
    <property type="entry name" value="PROKAR_LIPOPROTEIN"/>
    <property type="match status" value="1"/>
</dbReference>
<evidence type="ECO:0000256" key="4">
    <source>
        <dbReference type="ARBA" id="ARBA00022729"/>
    </source>
</evidence>
<dbReference type="STRING" id="1121419.SAMN05443529_12168"/>
<feature type="domain" description="Spore germination protein N-terminal" evidence="9">
    <location>
        <begin position="26"/>
        <end position="208"/>
    </location>
</feature>
<comment type="similarity">
    <text evidence="2">Belongs to the GerABKC lipoprotein family.</text>
</comment>
<gene>
    <name evidence="10" type="ORF">SAMN05443529_12168</name>
</gene>
<evidence type="ECO:0000259" key="9">
    <source>
        <dbReference type="Pfam" id="PF25198"/>
    </source>
</evidence>
<evidence type="ECO:0000256" key="7">
    <source>
        <dbReference type="ARBA" id="ARBA00023288"/>
    </source>
</evidence>
<dbReference type="NCBIfam" id="TIGR02887">
    <property type="entry name" value="spore_ger_x_C"/>
    <property type="match status" value="1"/>
</dbReference>
<reference evidence="11" key="1">
    <citation type="submission" date="2016-10" db="EMBL/GenBank/DDBJ databases">
        <authorList>
            <person name="Varghese N."/>
            <person name="Submissions S."/>
        </authorList>
    </citation>
    <scope>NUCLEOTIDE SEQUENCE [LARGE SCALE GENOMIC DNA]</scope>
    <source>
        <strain evidence="11">DSM 8344</strain>
    </source>
</reference>
<sequence length="395" mass="43331">MKSVKKAAALLTTILILSLGTSGCWNRRELPSLGIVMGVGMDKNVDSGKLEVTAQLIKTSELNSGSSEADSSGGGGGSSAYWNLQNTGESMFATVRGFTHKSSRKLYWPHNQVIIFGHSLAEEGVLEYLDFFVRDQETRLEVYMLVADDNASDILDFQLKLEKIPSVGISELMESQSANSQTCVTQLNEFVTRLMSPTTAPVAPIIKIEGKGANSELSVEGTAVFKKDKLIGQLTKEETRGLLWTIDKVKSGIIDVKCPDCSGTVSLEITRSKGKITSQIEDGKPSITIEIEEEGNIGDQSCDANLVAPDAIEKLKKQVEKAILEEVESALKKSQKLKADIFGFGEVFHQRHLKEWTKMKDDWDEIFSNLEVEIIVEAKIRRSGMIGRPATPAKE</sequence>
<keyword evidence="6" id="KW-0564">Palmitate</keyword>
<evidence type="ECO:0000256" key="2">
    <source>
        <dbReference type="ARBA" id="ARBA00007886"/>
    </source>
</evidence>
<evidence type="ECO:0000256" key="6">
    <source>
        <dbReference type="ARBA" id="ARBA00023139"/>
    </source>
</evidence>
<evidence type="ECO:0000256" key="3">
    <source>
        <dbReference type="ARBA" id="ARBA00022544"/>
    </source>
</evidence>
<dbReference type="InterPro" id="IPR008844">
    <property type="entry name" value="Spore_GerAC-like"/>
</dbReference>
<evidence type="ECO:0000256" key="5">
    <source>
        <dbReference type="ARBA" id="ARBA00023136"/>
    </source>
</evidence>
<comment type="subcellular location">
    <subcellularLocation>
        <location evidence="1">Membrane</location>
        <topology evidence="1">Lipid-anchor</topology>
    </subcellularLocation>
</comment>
<dbReference type="PANTHER" id="PTHR35789:SF1">
    <property type="entry name" value="SPORE GERMINATION PROTEIN B3"/>
    <property type="match status" value="1"/>
</dbReference>
<keyword evidence="3" id="KW-0309">Germination</keyword>
<dbReference type="AlphaFoldDB" id="A0A1G8G5R1"/>
<accession>A0A1G8G5R1</accession>
<evidence type="ECO:0000259" key="8">
    <source>
        <dbReference type="Pfam" id="PF05504"/>
    </source>
</evidence>
<dbReference type="Pfam" id="PF25198">
    <property type="entry name" value="Spore_GerAC_N"/>
    <property type="match status" value="1"/>
</dbReference>
<dbReference type="EMBL" id="FNCP01000021">
    <property type="protein sequence ID" value="SDH89621.1"/>
    <property type="molecule type" value="Genomic_DNA"/>
</dbReference>
<dbReference type="GO" id="GO:0016020">
    <property type="term" value="C:membrane"/>
    <property type="evidence" value="ECO:0007669"/>
    <property type="project" value="UniProtKB-SubCell"/>
</dbReference>
<evidence type="ECO:0000313" key="10">
    <source>
        <dbReference type="EMBL" id="SDH89621.1"/>
    </source>
</evidence>
<keyword evidence="5" id="KW-0472">Membrane</keyword>
<keyword evidence="7" id="KW-0449">Lipoprotein</keyword>
<dbReference type="OrthoDB" id="9816067at2"/>
<keyword evidence="11" id="KW-1185">Reference proteome</keyword>
<dbReference type="Proteomes" id="UP000198656">
    <property type="component" value="Unassembled WGS sequence"/>
</dbReference>
<dbReference type="GO" id="GO:0009847">
    <property type="term" value="P:spore germination"/>
    <property type="evidence" value="ECO:0007669"/>
    <property type="project" value="InterPro"/>
</dbReference>
<dbReference type="InterPro" id="IPR038501">
    <property type="entry name" value="Spore_GerAC_C_sf"/>
</dbReference>
<evidence type="ECO:0000256" key="1">
    <source>
        <dbReference type="ARBA" id="ARBA00004635"/>
    </source>
</evidence>
<dbReference type="Pfam" id="PF05504">
    <property type="entry name" value="Spore_GerAC"/>
    <property type="match status" value="1"/>
</dbReference>
<dbReference type="Gene3D" id="3.30.300.210">
    <property type="entry name" value="Nutrient germinant receptor protein C, domain 3"/>
    <property type="match status" value="1"/>
</dbReference>
<organism evidence="10 11">
    <name type="scientific">Desulfosporosinus hippei DSM 8344</name>
    <dbReference type="NCBI Taxonomy" id="1121419"/>
    <lineage>
        <taxon>Bacteria</taxon>
        <taxon>Bacillati</taxon>
        <taxon>Bacillota</taxon>
        <taxon>Clostridia</taxon>
        <taxon>Eubacteriales</taxon>
        <taxon>Desulfitobacteriaceae</taxon>
        <taxon>Desulfosporosinus</taxon>
    </lineage>
</organism>